<reference evidence="3 4" key="1">
    <citation type="journal article" date="2024" name="Nat. Commun.">
        <title>Phylogenomics reveals the evolutionary origins of lichenization in chlorophyte algae.</title>
        <authorList>
            <person name="Puginier C."/>
            <person name="Libourel C."/>
            <person name="Otte J."/>
            <person name="Skaloud P."/>
            <person name="Haon M."/>
            <person name="Grisel S."/>
            <person name="Petersen M."/>
            <person name="Berrin J.G."/>
            <person name="Delaux P.M."/>
            <person name="Dal Grande F."/>
            <person name="Keller J."/>
        </authorList>
    </citation>
    <scope>NUCLEOTIDE SEQUENCE [LARGE SCALE GENOMIC DNA]</scope>
    <source>
        <strain evidence="3 4">SAG 2036</strain>
    </source>
</reference>
<evidence type="ECO:0000313" key="4">
    <source>
        <dbReference type="Proteomes" id="UP001465755"/>
    </source>
</evidence>
<dbReference type="GO" id="GO:0000146">
    <property type="term" value="F:microfilament motor activity"/>
    <property type="evidence" value="ECO:0007669"/>
    <property type="project" value="TreeGrafter"/>
</dbReference>
<gene>
    <name evidence="3" type="ORF">WJX73_009941</name>
</gene>
<dbReference type="GO" id="GO:0051015">
    <property type="term" value="F:actin filament binding"/>
    <property type="evidence" value="ECO:0007669"/>
    <property type="project" value="TreeGrafter"/>
</dbReference>
<feature type="coiled-coil region" evidence="1">
    <location>
        <begin position="328"/>
        <end position="436"/>
    </location>
</feature>
<evidence type="ECO:0000256" key="2">
    <source>
        <dbReference type="SAM" id="MobiDB-lite"/>
    </source>
</evidence>
<feature type="region of interest" description="Disordered" evidence="2">
    <location>
        <begin position="51"/>
        <end position="77"/>
    </location>
</feature>
<dbReference type="PANTHER" id="PTHR45615:SF40">
    <property type="entry name" value="MYOSIN HEAVY CHAIN, NON-MUSCLE"/>
    <property type="match status" value="1"/>
</dbReference>
<sequence>MQAEQCKLQEQHGAAVQSRQRAISALREVSTAAQKQTEELKGQVQAAQNQTQADLQEAASRLKEAQDQTAKAALEASHQARDALEASFSKANSQASDQHKLQCQVAADATLQVESLQSKLVAVQEELADSQQQLHRQQAEVQALKAQLDGAQAESQAQLDEQHAMLTQQLQEASCGLQQAQQQAADEVSKLQEEQAWLRQKLSQTEASLQEKTAGLEEAGQQRDHACGEVTRLTEKLQSASKHNEEQATAIVQLSDIAKRQRARLASLQAEQGALQQKAALHNPEASARLQGELARLQGLVNELSGFRELAGQETKQKQAAEKEVERLRPFEQRCKASEDRAAQLQEKLQEATDACKVKTAMVDSAQKSVQELKAAKAHVEQALAEAQHEIDNRDADEARRLHDLKEELRAHEQAAKEMEVMMDDAKHDAMAAQARVKHMSGQLKDKDEMLAFVSEEVERLKGMFTSKEQRLVSEREAALTEHEAAKREADTLRVKLQAAEQRADGMSSEGVAAKEALQAAERTAEAHKAEAVRLTLRLKRVESDMQQRAANLALSHEDRRLSASAKSILRYNASANQPDRQAGDPDLQSSPDVQGDKPASKGVRSPRRRRSDCSTLHLVSPSGRLPHAPAETRHPGAVLPKEAKRSALDPSSPTPQKRKRLVRAGEAKAREASVGFRKRLYAASPESKSLGGQIPMDSIGSGAVLSMGTKDKAAPQWVPIRVSWSDAALAVSHQRRETRHNVRRQTCIYNLQRLQELASGCTLKLMADHIEEHALKSWSLVGQVPGVVRTVQEAMCDRLPMQPGLVWVLEQTQPLHGWLSQLVLDTRISAHLLGHITITSTAREANCVFVEAELPSLDPNLPAHLYIFLFTTVPVRAGVPLLALGSPPSCPLLTSCSAKHGNFNASPRLLQQLEADQVGSDRS</sequence>
<dbReference type="GO" id="GO:0016460">
    <property type="term" value="C:myosin II complex"/>
    <property type="evidence" value="ECO:0007669"/>
    <property type="project" value="TreeGrafter"/>
</dbReference>
<evidence type="ECO:0000313" key="3">
    <source>
        <dbReference type="EMBL" id="KAK9808387.1"/>
    </source>
</evidence>
<protein>
    <submittedName>
        <fullName evidence="3">Uncharacterized protein</fullName>
    </submittedName>
</protein>
<dbReference type="EMBL" id="JALJOQ010000024">
    <property type="protein sequence ID" value="KAK9808387.1"/>
    <property type="molecule type" value="Genomic_DNA"/>
</dbReference>
<dbReference type="AlphaFoldDB" id="A0AAW1PIE5"/>
<dbReference type="GO" id="GO:0005737">
    <property type="term" value="C:cytoplasm"/>
    <property type="evidence" value="ECO:0007669"/>
    <property type="project" value="TreeGrafter"/>
</dbReference>
<feature type="coiled-coil region" evidence="1">
    <location>
        <begin position="106"/>
        <end position="183"/>
    </location>
</feature>
<accession>A0AAW1PIE5</accession>
<proteinExistence type="predicted"/>
<evidence type="ECO:0000256" key="1">
    <source>
        <dbReference type="SAM" id="Coils"/>
    </source>
</evidence>
<keyword evidence="1" id="KW-0175">Coiled coil</keyword>
<dbReference type="Proteomes" id="UP001465755">
    <property type="component" value="Unassembled WGS sequence"/>
</dbReference>
<dbReference type="GO" id="GO:0032982">
    <property type="term" value="C:myosin filament"/>
    <property type="evidence" value="ECO:0007669"/>
    <property type="project" value="TreeGrafter"/>
</dbReference>
<dbReference type="PANTHER" id="PTHR45615">
    <property type="entry name" value="MYOSIN HEAVY CHAIN, NON-MUSCLE"/>
    <property type="match status" value="1"/>
</dbReference>
<feature type="region of interest" description="Disordered" evidence="2">
    <location>
        <begin position="576"/>
        <end position="670"/>
    </location>
</feature>
<name>A0AAW1PIE5_9CHLO</name>
<feature type="coiled-coil region" evidence="1">
    <location>
        <begin position="251"/>
        <end position="278"/>
    </location>
</feature>
<feature type="coiled-coil region" evidence="1">
    <location>
        <begin position="469"/>
        <end position="545"/>
    </location>
</feature>
<organism evidence="3 4">
    <name type="scientific">Symbiochloris irregularis</name>
    <dbReference type="NCBI Taxonomy" id="706552"/>
    <lineage>
        <taxon>Eukaryota</taxon>
        <taxon>Viridiplantae</taxon>
        <taxon>Chlorophyta</taxon>
        <taxon>core chlorophytes</taxon>
        <taxon>Trebouxiophyceae</taxon>
        <taxon>Trebouxiales</taxon>
        <taxon>Trebouxiaceae</taxon>
        <taxon>Symbiochloris</taxon>
    </lineage>
</organism>
<keyword evidence="4" id="KW-1185">Reference proteome</keyword>
<comment type="caution">
    <text evidence="3">The sequence shown here is derived from an EMBL/GenBank/DDBJ whole genome shotgun (WGS) entry which is preliminary data.</text>
</comment>